<dbReference type="Pfam" id="PF01882">
    <property type="entry name" value="DUF58"/>
    <property type="match status" value="1"/>
</dbReference>
<accession>A0A917TNB4</accession>
<gene>
    <name evidence="3" type="ORF">GCM10011351_15530</name>
</gene>
<organism evidence="3 4">
    <name type="scientific">Paraliobacillus quinghaiensis</name>
    <dbReference type="NCBI Taxonomy" id="470815"/>
    <lineage>
        <taxon>Bacteria</taxon>
        <taxon>Bacillati</taxon>
        <taxon>Bacillota</taxon>
        <taxon>Bacilli</taxon>
        <taxon>Bacillales</taxon>
        <taxon>Bacillaceae</taxon>
        <taxon>Paraliobacillus</taxon>
    </lineage>
</organism>
<comment type="caution">
    <text evidence="3">The sequence shown here is derived from an EMBL/GenBank/DDBJ whole genome shotgun (WGS) entry which is preliminary data.</text>
</comment>
<proteinExistence type="predicted"/>
<reference evidence="3" key="2">
    <citation type="submission" date="2020-09" db="EMBL/GenBank/DDBJ databases">
        <authorList>
            <person name="Sun Q."/>
            <person name="Zhou Y."/>
        </authorList>
    </citation>
    <scope>NUCLEOTIDE SEQUENCE</scope>
    <source>
        <strain evidence="3">CGMCC 1.6333</strain>
    </source>
</reference>
<keyword evidence="1" id="KW-0472">Membrane</keyword>
<dbReference type="Proteomes" id="UP000618460">
    <property type="component" value="Unassembled WGS sequence"/>
</dbReference>
<feature type="domain" description="DUF58" evidence="2">
    <location>
        <begin position="212"/>
        <end position="383"/>
    </location>
</feature>
<dbReference type="AlphaFoldDB" id="A0A917TNB4"/>
<feature type="transmembrane region" description="Helical" evidence="1">
    <location>
        <begin position="21"/>
        <end position="40"/>
    </location>
</feature>
<dbReference type="PANTHER" id="PTHR33608">
    <property type="entry name" value="BLL2464 PROTEIN"/>
    <property type="match status" value="1"/>
</dbReference>
<protein>
    <recommendedName>
        <fullName evidence="2">DUF58 domain-containing protein</fullName>
    </recommendedName>
</protein>
<sequence>MMKLFKNWWGRFLFQDRGIVPTFKLLFILLISGLLITGLSLLGASWIFIGFLNAVILLISLVDLFFSPNRNQLDAKRVMPKEMERYANQTITVEINNYSKFSCEIRFVDGIPTSFQTIFPVNYKITTGINGINYQVFPLVRGKYGLEKLYVRYKSLYGLWEKQITFKIEETVKVIPNLTEAKQYLASSQRYLLHEGLKIRKQKSGVGEFAKVRNYVVGDDPRKINWRQSAKLQEVMTNDYEPEHGKYVTILIDCGRMMGVELQHGNRLEKAMEAAITLAAAALKNGDYVSVVAFSKGIKAYVPPAKGLDHLDVILKSIYHIQVDASESDYVNVVQYLQTLQKKRSLFLLFSDVHTFIHEDRTLLFIKRVRKKHLFMMIGIEDELLKERIKIYPETQVIAMEKTMAQKEVQFKKQQVLKWDNQGIIMLEAPEDKLAVTAVSHYINQLNRGLL</sequence>
<keyword evidence="4" id="KW-1185">Reference proteome</keyword>
<evidence type="ECO:0000313" key="3">
    <source>
        <dbReference type="EMBL" id="GGM30298.1"/>
    </source>
</evidence>
<dbReference type="Gene3D" id="3.40.50.410">
    <property type="entry name" value="von Willebrand factor, type A domain"/>
    <property type="match status" value="1"/>
</dbReference>
<dbReference type="InterPro" id="IPR036465">
    <property type="entry name" value="vWFA_dom_sf"/>
</dbReference>
<dbReference type="EMBL" id="BMLG01000006">
    <property type="protein sequence ID" value="GGM30298.1"/>
    <property type="molecule type" value="Genomic_DNA"/>
</dbReference>
<reference evidence="3" key="1">
    <citation type="journal article" date="2014" name="Int. J. Syst. Evol. Microbiol.">
        <title>Complete genome sequence of Corynebacterium casei LMG S-19264T (=DSM 44701T), isolated from a smear-ripened cheese.</title>
        <authorList>
            <consortium name="US DOE Joint Genome Institute (JGI-PGF)"/>
            <person name="Walter F."/>
            <person name="Albersmeier A."/>
            <person name="Kalinowski J."/>
            <person name="Ruckert C."/>
        </authorList>
    </citation>
    <scope>NUCLEOTIDE SEQUENCE</scope>
    <source>
        <strain evidence="3">CGMCC 1.6333</strain>
    </source>
</reference>
<evidence type="ECO:0000313" key="4">
    <source>
        <dbReference type="Proteomes" id="UP000618460"/>
    </source>
</evidence>
<keyword evidence="1" id="KW-0812">Transmembrane</keyword>
<dbReference type="SUPFAM" id="SSF53300">
    <property type="entry name" value="vWA-like"/>
    <property type="match status" value="1"/>
</dbReference>
<evidence type="ECO:0000256" key="1">
    <source>
        <dbReference type="SAM" id="Phobius"/>
    </source>
</evidence>
<dbReference type="PANTHER" id="PTHR33608:SF3">
    <property type="entry name" value="SLR2013 PROTEIN"/>
    <property type="match status" value="1"/>
</dbReference>
<evidence type="ECO:0000259" key="2">
    <source>
        <dbReference type="Pfam" id="PF01882"/>
    </source>
</evidence>
<feature type="transmembrane region" description="Helical" evidence="1">
    <location>
        <begin position="46"/>
        <end position="66"/>
    </location>
</feature>
<name>A0A917TNB4_9BACI</name>
<keyword evidence="1" id="KW-1133">Transmembrane helix</keyword>
<dbReference type="InterPro" id="IPR002881">
    <property type="entry name" value="DUF58"/>
</dbReference>